<evidence type="ECO:0000313" key="4">
    <source>
        <dbReference type="Proteomes" id="UP000077143"/>
    </source>
</evidence>
<dbReference type="InterPro" id="IPR029069">
    <property type="entry name" value="HotDog_dom_sf"/>
</dbReference>
<dbReference type="SUPFAM" id="SSF54637">
    <property type="entry name" value="Thioesterase/thiol ester dehydrase-isomerase"/>
    <property type="match status" value="1"/>
</dbReference>
<feature type="domain" description="Acyl-CoA thioesterase-like C-terminal" evidence="2">
    <location>
        <begin position="127"/>
        <end position="252"/>
    </location>
</feature>
<evidence type="ECO:0000259" key="1">
    <source>
        <dbReference type="Pfam" id="PF13622"/>
    </source>
</evidence>
<dbReference type="Pfam" id="PF13622">
    <property type="entry name" value="4HBT_3"/>
    <property type="match status" value="1"/>
</dbReference>
<keyword evidence="4" id="KW-1185">Reference proteome</keyword>
<organism evidence="3 4">
    <name type="scientific">Mycobacterium adipatum</name>
    <dbReference type="NCBI Taxonomy" id="1682113"/>
    <lineage>
        <taxon>Bacteria</taxon>
        <taxon>Bacillati</taxon>
        <taxon>Actinomycetota</taxon>
        <taxon>Actinomycetes</taxon>
        <taxon>Mycobacteriales</taxon>
        <taxon>Mycobacteriaceae</taxon>
        <taxon>Mycobacterium</taxon>
    </lineage>
</organism>
<evidence type="ECO:0000259" key="2">
    <source>
        <dbReference type="Pfam" id="PF20789"/>
    </source>
</evidence>
<evidence type="ECO:0000313" key="3">
    <source>
        <dbReference type="EMBL" id="ANE78015.1"/>
    </source>
</evidence>
<dbReference type="InterPro" id="IPR042171">
    <property type="entry name" value="Acyl-CoA_hotdog"/>
</dbReference>
<evidence type="ECO:0008006" key="5">
    <source>
        <dbReference type="Google" id="ProtNLM"/>
    </source>
</evidence>
<accession>A0A172UGG3</accession>
<dbReference type="Pfam" id="PF20789">
    <property type="entry name" value="4HBT_3C"/>
    <property type="match status" value="1"/>
</dbReference>
<dbReference type="RefSeq" id="WP_067989855.1">
    <property type="nucleotide sequence ID" value="NZ_CP015596.1"/>
</dbReference>
<dbReference type="EMBL" id="CP015596">
    <property type="protein sequence ID" value="ANE78015.1"/>
    <property type="molecule type" value="Genomic_DNA"/>
</dbReference>
<sequence length="273" mass="28947">MTSTTATPFLTQRGDELVPNPIAHGGWGPTLGGQVVGGLLARAIEAQVDDVDLHPARLTVEILRRVATEPVRVSATVVRAGGRMRSVDAAMIQDGHLVARASALYLRRGTQPDGEFWSTALTLPPIPAEPDEIGDTVPMFIRAYGATADSDSLEFPWQHKGPRYAWVREFRDLVAGETPTPFIRAAMAVDVTSSMTNFSTAGLAFINADYTLALSRLPDGPYIGLAALSHTSADGIATGSTGLFDRLGPIGTGLSTAISNSGFDPSGKYRRPS</sequence>
<proteinExistence type="predicted"/>
<reference evidence="3 4" key="1">
    <citation type="submission" date="2016-05" db="EMBL/GenBank/DDBJ databases">
        <title>Complete genome sequence of a phthalic acid esters degrading Mycobacterium sp. YC-RL4.</title>
        <authorList>
            <person name="Ren L."/>
            <person name="Fan S."/>
            <person name="Ruth N."/>
            <person name="Jia Y."/>
            <person name="Wang J."/>
            <person name="Qiao C."/>
        </authorList>
    </citation>
    <scope>NUCLEOTIDE SEQUENCE [LARGE SCALE GENOMIC DNA]</scope>
    <source>
        <strain evidence="3 4">YC-RL4</strain>
    </source>
</reference>
<dbReference type="OrthoDB" id="4968093at2"/>
<protein>
    <recommendedName>
        <fullName evidence="5">Thioesterase</fullName>
    </recommendedName>
</protein>
<gene>
    <name evidence="3" type="ORF">A7U43_00545</name>
</gene>
<dbReference type="InterPro" id="IPR049450">
    <property type="entry name" value="ACOT8-like_C"/>
</dbReference>
<dbReference type="STRING" id="1682113.A7U43_00545"/>
<dbReference type="Gene3D" id="2.40.160.210">
    <property type="entry name" value="Acyl-CoA thioesterase, double hotdog domain"/>
    <property type="match status" value="1"/>
</dbReference>
<dbReference type="AlphaFoldDB" id="A0A172UGG3"/>
<feature type="domain" description="Acyl-CoA thioesterase-like N-terminal HotDog" evidence="1">
    <location>
        <begin position="26"/>
        <end position="105"/>
    </location>
</feature>
<dbReference type="InterPro" id="IPR049449">
    <property type="entry name" value="TesB_ACOT8-like_N"/>
</dbReference>
<name>A0A172UGG3_9MYCO</name>
<dbReference type="KEGG" id="madi:A7U43_00545"/>
<dbReference type="Proteomes" id="UP000077143">
    <property type="component" value="Chromosome"/>
</dbReference>